<evidence type="ECO:0000259" key="1">
    <source>
        <dbReference type="Pfam" id="PF13843"/>
    </source>
</evidence>
<dbReference type="InterPro" id="IPR029526">
    <property type="entry name" value="PGBD"/>
</dbReference>
<organism evidence="2 3">
    <name type="scientific">Rhamnusium bicolor</name>
    <dbReference type="NCBI Taxonomy" id="1586634"/>
    <lineage>
        <taxon>Eukaryota</taxon>
        <taxon>Metazoa</taxon>
        <taxon>Ecdysozoa</taxon>
        <taxon>Arthropoda</taxon>
        <taxon>Hexapoda</taxon>
        <taxon>Insecta</taxon>
        <taxon>Pterygota</taxon>
        <taxon>Neoptera</taxon>
        <taxon>Endopterygota</taxon>
        <taxon>Coleoptera</taxon>
        <taxon>Polyphaga</taxon>
        <taxon>Cucujiformia</taxon>
        <taxon>Chrysomeloidea</taxon>
        <taxon>Cerambycidae</taxon>
        <taxon>Lepturinae</taxon>
        <taxon>Rhagiini</taxon>
        <taxon>Rhamnusium</taxon>
    </lineage>
</organism>
<accession>A0AAV8ZSE1</accession>
<sequence length="178" mass="20521">MVKCSNESVPGEIIAVDETMVPFRRRLLFRQYIPSKRHRYGIKLFKLCDPKGYTYRMSIYTGQNFENVSNVKELAEKIVLNLAQDYLNNGRTVITDNFYTSVPLAKSLLDSKTHLLGTLRKNRRDLPKEVMNDNLKKGEIIGKESSVGIIVAKWRDKRDVSFLSTKHDLEIKAIGKRN</sequence>
<feature type="domain" description="PiggyBac transposable element-derived protein" evidence="1">
    <location>
        <begin position="4"/>
        <end position="170"/>
    </location>
</feature>
<dbReference type="Proteomes" id="UP001162156">
    <property type="component" value="Unassembled WGS sequence"/>
</dbReference>
<keyword evidence="3" id="KW-1185">Reference proteome</keyword>
<dbReference type="PANTHER" id="PTHR46599">
    <property type="entry name" value="PIGGYBAC TRANSPOSABLE ELEMENT-DERIVED PROTEIN 4"/>
    <property type="match status" value="1"/>
</dbReference>
<evidence type="ECO:0000313" key="3">
    <source>
        <dbReference type="Proteomes" id="UP001162156"/>
    </source>
</evidence>
<gene>
    <name evidence="2" type="ORF">NQ314_002215</name>
</gene>
<dbReference type="Pfam" id="PF13843">
    <property type="entry name" value="DDE_Tnp_1_7"/>
    <property type="match status" value="1"/>
</dbReference>
<name>A0AAV8ZSE1_9CUCU</name>
<dbReference type="EMBL" id="JANEYF010000674">
    <property type="protein sequence ID" value="KAJ8968616.1"/>
    <property type="molecule type" value="Genomic_DNA"/>
</dbReference>
<reference evidence="2" key="1">
    <citation type="journal article" date="2023" name="Insect Mol. Biol.">
        <title>Genome sequencing provides insights into the evolution of gene families encoding plant cell wall-degrading enzymes in longhorned beetles.</title>
        <authorList>
            <person name="Shin N.R."/>
            <person name="Okamura Y."/>
            <person name="Kirsch R."/>
            <person name="Pauchet Y."/>
        </authorList>
    </citation>
    <scope>NUCLEOTIDE SEQUENCE</scope>
    <source>
        <strain evidence="2">RBIC_L_NR</strain>
    </source>
</reference>
<proteinExistence type="predicted"/>
<protein>
    <recommendedName>
        <fullName evidence="1">PiggyBac transposable element-derived protein domain-containing protein</fullName>
    </recommendedName>
</protein>
<evidence type="ECO:0000313" key="2">
    <source>
        <dbReference type="EMBL" id="KAJ8968616.1"/>
    </source>
</evidence>
<dbReference type="PANTHER" id="PTHR46599:SF3">
    <property type="entry name" value="PIGGYBAC TRANSPOSABLE ELEMENT-DERIVED PROTEIN 4"/>
    <property type="match status" value="1"/>
</dbReference>
<comment type="caution">
    <text evidence="2">The sequence shown here is derived from an EMBL/GenBank/DDBJ whole genome shotgun (WGS) entry which is preliminary data.</text>
</comment>
<dbReference type="AlphaFoldDB" id="A0AAV8ZSE1"/>